<feature type="compositionally biased region" description="Polar residues" evidence="4">
    <location>
        <begin position="1180"/>
        <end position="1194"/>
    </location>
</feature>
<evidence type="ECO:0000256" key="3">
    <source>
        <dbReference type="PROSITE-ProRule" id="PRU00221"/>
    </source>
</evidence>
<dbReference type="Pfam" id="PF00400">
    <property type="entry name" value="WD40"/>
    <property type="match status" value="2"/>
</dbReference>
<name>A0A2A9MP42_BESBE</name>
<dbReference type="InterPro" id="IPR036372">
    <property type="entry name" value="BEACH_dom_sf"/>
</dbReference>
<dbReference type="SUPFAM" id="SSF50729">
    <property type="entry name" value="PH domain-like"/>
    <property type="match status" value="1"/>
</dbReference>
<dbReference type="InterPro" id="IPR057496">
    <property type="entry name" value="FAN-like_PH"/>
</dbReference>
<dbReference type="PANTHER" id="PTHR13743">
    <property type="entry name" value="BEIGE/BEACH-RELATED"/>
    <property type="match status" value="1"/>
</dbReference>
<dbReference type="CDD" id="cd06071">
    <property type="entry name" value="Beach"/>
    <property type="match status" value="1"/>
</dbReference>
<dbReference type="Gene3D" id="1.10.1540.10">
    <property type="entry name" value="BEACH domain"/>
    <property type="match status" value="1"/>
</dbReference>
<keyword evidence="1 3" id="KW-0853">WD repeat</keyword>
<keyword evidence="2" id="KW-0677">Repeat</keyword>
<feature type="region of interest" description="Disordered" evidence="4">
    <location>
        <begin position="1354"/>
        <end position="1422"/>
    </location>
</feature>
<evidence type="ECO:0000259" key="6">
    <source>
        <dbReference type="PROSITE" id="PS51783"/>
    </source>
</evidence>
<dbReference type="Proteomes" id="UP000224006">
    <property type="component" value="Chromosome I"/>
</dbReference>
<dbReference type="PROSITE" id="PS51783">
    <property type="entry name" value="PH_BEACH"/>
    <property type="match status" value="1"/>
</dbReference>
<proteinExistence type="predicted"/>
<feature type="region of interest" description="Disordered" evidence="4">
    <location>
        <begin position="823"/>
        <end position="864"/>
    </location>
</feature>
<feature type="domain" description="BEACH-type PH" evidence="6">
    <location>
        <begin position="404"/>
        <end position="506"/>
    </location>
</feature>
<gene>
    <name evidence="7" type="ORF">BESB_001250</name>
</gene>
<feature type="compositionally biased region" description="Basic and acidic residues" evidence="4">
    <location>
        <begin position="1391"/>
        <end position="1422"/>
    </location>
</feature>
<feature type="region of interest" description="Disordered" evidence="4">
    <location>
        <begin position="1119"/>
        <end position="1152"/>
    </location>
</feature>
<dbReference type="InterPro" id="IPR023362">
    <property type="entry name" value="PH-BEACH_dom"/>
</dbReference>
<accession>A0A2A9MP42</accession>
<dbReference type="InterPro" id="IPR019775">
    <property type="entry name" value="WD40_repeat_CS"/>
</dbReference>
<dbReference type="Gene3D" id="2.130.10.10">
    <property type="entry name" value="YVTN repeat-like/Quinoprotein amine dehydrogenase"/>
    <property type="match status" value="1"/>
</dbReference>
<keyword evidence="8" id="KW-1185">Reference proteome</keyword>
<dbReference type="InterPro" id="IPR001680">
    <property type="entry name" value="WD40_rpt"/>
</dbReference>
<dbReference type="OrthoDB" id="26681at2759"/>
<sequence length="1942" mass="205090">MFAAVRVFNLLVLEEGEEYLIDCPASLTYSHPYAVRLSALEAAACRAADSSASDVLPGSESFRQEVLQPLLQTLQHSQPERGRLRVCSKSLIFDSHHPSADIIKFPFRRILFLHALPTPSQGAAGSFELPPAGGGLPPDGRNSSTLLMAASEITRVPTQLFNGKTRCVRPFTSDSASAAPLAPEPSVQRLRSVDASSLVAPFSSSGSFASCSAAGGGGCGTGSLFSTGASTSRSSWWPAGADTPTGGAPTSQSPQVFLFLLSFENPRLCPASPVAPPFFAGQQPPPASLAPPRGGGAPTLPALIDGLWRASNGKPLIPHIHRPRAAAQRSSVARGQTRDGHAQGAGGGWSGAELNSSLAGAGDARGEDKPAGVLVDTEEYASEQLRALSQHLTFSLADLDHREQLLLPSSRGYWVRRIRPLIHHRGLLLLTSAAIYFQPHPNFTNTSTKAYPLQSLLHCFRRIQCLRPNALELVLYSGQEPLSASRAGAGESSFSRDVDRAGGLHASLQRGGSQGPEFCDFGERNGEREGDIATERWAGKAKTKKPFKLILLEFENEEEREIVARALQKQKPEAFLVQSSVHYVECMKQLWVNGRISTYHYLDFLNCIAGRSKSDYSAYPVFPWTIMRFQPTDTSLPPDDATAMRDLSKPVGALEPQRLQALLKRMKEIQVVSHPAEAPLASRQFSGGGEGAHIHEDELDRSAVSYLYGSHYSTPAFTVHWLVRLVPECQLRLHGGRFDAQQRMFNSMQSACRGALTGQSTFVELIPEFYEYDPSFLLNRLSVFLSPLPASLPLFPSSTHALPSAAQQPPVALADVELPPWPPAAEADSCDSGDLSPALRSAPRGSSAPMRDDARAETVPSEPRTFVATAPASSRRGVREKDAREGLRRRAECGDAASFLLHLRQALEGTWASKHMHNWIDLIFGYKQTGEPARAAFNVFHPLTYANAAAAAATGSCCPLGAQQPRLSRAAAAMLEQLQPSALQVQLQEFGQTPIQLFDKPHPMRLACPPFDASAWEEACGHLPGGGRTSGRSSALPSPTRAGVSLGSGAVGARPLLPGARASVRGTSMWDDMPWFVFMHHNRHLLKGLLDAPPVERALSSPAAGLGLLTQRHGLSLPAVTPTGGRLGAQGRTQTDAQAGDQAGDRGCAGGDGREGLRPASCWGLPAAGRLAAKPHQETFVPTSRAASSPSGSQERGPRGAALGDTQGDREATRGSAAPPTASPLSALPGAASPSPLAAAASFYVGASEGSERETGKPAALAAAAGASPLVPPFAAPKAPVLSAPASSPPRSPWVVWLKSRDQRKPRKRATLAKCAGRTSLTGLALWTDAACCIGGDGSVTCFQLREALCSGGDAEARDARAKEGELPERRKAAEAEEAHKEGENGAVGRGDGEPRGGRRGRPEEEADGGKETSGEDEGGKRFDVGALQSRVVYRLASVPLCSTAFLGTSGVIAVGAFDGSIALHGIHRPQVDYSRAAAAGCESDTGTSKGPALEAPPVGASAVQKNGATGQAASPGFSKPAGASPASSFSSYMPSGLALSRPLSRHVCHADSVLSLCYNPSLHLLISSSSDATVRVWDVAALLSSSQYPSKSLLLLQQVLDEHEGEVTAVASHRHLVLTGSEDGLLLLYDLRVPSQRSGAVWGVHSAGRAPVQSCEISDFAAAAILEAAFLEDRPSVYARRRTAPSRSSFLVQGALEGSREHAYASAGRCLYSSFCFAPSPFLDASRVPAAPAFAAADASCVSFPSSYFPVQTWDLRGASPQPFASSLSLNGASRGFGEGRGARAAHAEEARQASEVDDGYHALLQKRGVRPLCGCLDPALQYVLLAGVRRCAESDDAAPARREGADARAGGAREFEGFLGLYDLRTRNEELSWTLDAIQEPAFLATAPGSAELSVMGGGSDFGGGTGLMMGTNYIGVGDVEGVLELFAAGDGVCRRAPWR</sequence>
<dbReference type="VEuPathDB" id="ToxoDB:BESB_001250"/>
<feature type="compositionally biased region" description="Basic and acidic residues" evidence="4">
    <location>
        <begin position="1355"/>
        <end position="1384"/>
    </location>
</feature>
<comment type="caution">
    <text evidence="7">The sequence shown here is derived from an EMBL/GenBank/DDBJ whole genome shotgun (WGS) entry which is preliminary data.</text>
</comment>
<dbReference type="Pfam" id="PF02138">
    <property type="entry name" value="Beach"/>
    <property type="match status" value="2"/>
</dbReference>
<dbReference type="InterPro" id="IPR000409">
    <property type="entry name" value="BEACH_dom"/>
</dbReference>
<reference evidence="7 8" key="1">
    <citation type="submission" date="2017-09" db="EMBL/GenBank/DDBJ databases">
        <title>Genome sequencing of Besnoitia besnoiti strain Bb-Ger1.</title>
        <authorList>
            <person name="Schares G."/>
            <person name="Venepally P."/>
            <person name="Lorenzi H.A."/>
        </authorList>
    </citation>
    <scope>NUCLEOTIDE SEQUENCE [LARGE SCALE GENOMIC DNA]</scope>
    <source>
        <strain evidence="7 8">Bb-Ger1</strain>
    </source>
</reference>
<dbReference type="SUPFAM" id="SSF50978">
    <property type="entry name" value="WD40 repeat-like"/>
    <property type="match status" value="1"/>
</dbReference>
<feature type="region of interest" description="Disordered" evidence="4">
    <location>
        <begin position="323"/>
        <end position="369"/>
    </location>
</feature>
<dbReference type="PROSITE" id="PS00678">
    <property type="entry name" value="WD_REPEATS_1"/>
    <property type="match status" value="1"/>
</dbReference>
<dbReference type="Pfam" id="PF25400">
    <property type="entry name" value="PH_FAN"/>
    <property type="match status" value="1"/>
</dbReference>
<dbReference type="RefSeq" id="XP_029221792.1">
    <property type="nucleotide sequence ID" value="XM_029358880.1"/>
</dbReference>
<dbReference type="EMBL" id="NWUJ01000001">
    <property type="protein sequence ID" value="PFH37783.1"/>
    <property type="molecule type" value="Genomic_DNA"/>
</dbReference>
<dbReference type="STRING" id="94643.A0A2A9MP42"/>
<dbReference type="InterPro" id="IPR036322">
    <property type="entry name" value="WD40_repeat_dom_sf"/>
</dbReference>
<dbReference type="GeneID" id="40305188"/>
<feature type="region of interest" description="Disordered" evidence="4">
    <location>
        <begin position="1024"/>
        <end position="1043"/>
    </location>
</feature>
<evidence type="ECO:0000259" key="5">
    <source>
        <dbReference type="PROSITE" id="PS50197"/>
    </source>
</evidence>
<evidence type="ECO:0000256" key="2">
    <source>
        <dbReference type="ARBA" id="ARBA00022737"/>
    </source>
</evidence>
<feature type="repeat" description="WD" evidence="3">
    <location>
        <begin position="1547"/>
        <end position="1580"/>
    </location>
</feature>
<protein>
    <submittedName>
        <fullName evidence="7">Beige/BEACH domain-containing protein</fullName>
    </submittedName>
</protein>
<evidence type="ECO:0000313" key="7">
    <source>
        <dbReference type="EMBL" id="PFH37783.1"/>
    </source>
</evidence>
<feature type="domain" description="BEACH" evidence="5">
    <location>
        <begin position="576"/>
        <end position="1005"/>
    </location>
</feature>
<dbReference type="SMART" id="SM01026">
    <property type="entry name" value="Beach"/>
    <property type="match status" value="1"/>
</dbReference>
<feature type="compositionally biased region" description="Low complexity" evidence="4">
    <location>
        <begin position="1136"/>
        <end position="1146"/>
    </location>
</feature>
<evidence type="ECO:0000313" key="8">
    <source>
        <dbReference type="Proteomes" id="UP000224006"/>
    </source>
</evidence>
<dbReference type="PROSITE" id="PS50082">
    <property type="entry name" value="WD_REPEATS_2"/>
    <property type="match status" value="1"/>
</dbReference>
<dbReference type="SMART" id="SM00320">
    <property type="entry name" value="WD40"/>
    <property type="match status" value="3"/>
</dbReference>
<evidence type="ECO:0000256" key="1">
    <source>
        <dbReference type="ARBA" id="ARBA00022574"/>
    </source>
</evidence>
<dbReference type="InterPro" id="IPR050865">
    <property type="entry name" value="BEACH_Domain"/>
</dbReference>
<feature type="region of interest" description="Disordered" evidence="4">
    <location>
        <begin position="1482"/>
        <end position="1520"/>
    </location>
</feature>
<dbReference type="KEGG" id="bbes:BESB_001250"/>
<organism evidence="7 8">
    <name type="scientific">Besnoitia besnoiti</name>
    <name type="common">Apicomplexan protozoan</name>
    <dbReference type="NCBI Taxonomy" id="94643"/>
    <lineage>
        <taxon>Eukaryota</taxon>
        <taxon>Sar</taxon>
        <taxon>Alveolata</taxon>
        <taxon>Apicomplexa</taxon>
        <taxon>Conoidasida</taxon>
        <taxon>Coccidia</taxon>
        <taxon>Eucoccidiorida</taxon>
        <taxon>Eimeriorina</taxon>
        <taxon>Sarcocystidae</taxon>
        <taxon>Besnoitia</taxon>
    </lineage>
</organism>
<feature type="region of interest" description="Disordered" evidence="4">
    <location>
        <begin position="1175"/>
        <end position="1232"/>
    </location>
</feature>
<dbReference type="InterPro" id="IPR015943">
    <property type="entry name" value="WD40/YVTN_repeat-like_dom_sf"/>
</dbReference>
<dbReference type="PROSITE" id="PS50294">
    <property type="entry name" value="WD_REPEATS_REGION"/>
    <property type="match status" value="1"/>
</dbReference>
<evidence type="ECO:0000256" key="4">
    <source>
        <dbReference type="SAM" id="MobiDB-lite"/>
    </source>
</evidence>
<dbReference type="SUPFAM" id="SSF81837">
    <property type="entry name" value="BEACH domain"/>
    <property type="match status" value="2"/>
</dbReference>
<dbReference type="PROSITE" id="PS50197">
    <property type="entry name" value="BEACH"/>
    <property type="match status" value="1"/>
</dbReference>
<dbReference type="PANTHER" id="PTHR13743:SF123">
    <property type="entry name" value="PROTEIN FAN"/>
    <property type="match status" value="1"/>
</dbReference>
<feature type="compositionally biased region" description="Low complexity" evidence="4">
    <location>
        <begin position="1216"/>
        <end position="1232"/>
    </location>
</feature>